<dbReference type="EMBL" id="CP146256">
    <property type="protein sequence ID" value="XAH73143.1"/>
    <property type="molecule type" value="Genomic_DNA"/>
</dbReference>
<organism evidence="2 3">
    <name type="scientific">Kineothrix sedimenti</name>
    <dbReference type="NCBI Taxonomy" id="3123317"/>
    <lineage>
        <taxon>Bacteria</taxon>
        <taxon>Bacillati</taxon>
        <taxon>Bacillota</taxon>
        <taxon>Clostridia</taxon>
        <taxon>Lachnospirales</taxon>
        <taxon>Lachnospiraceae</taxon>
        <taxon>Kineothrix</taxon>
    </lineage>
</organism>
<protein>
    <submittedName>
        <fullName evidence="2">Metallopeptidase</fullName>
        <ecNumber evidence="2">3.4.24.-</ecNumber>
    </submittedName>
</protein>
<sequence>MARAELCSGCLNEDNCKQNRCYCSAMNELFSVYDDSKKQIAQTFVDEHRQWLSIEDAEECKEYGEIASKVIDSIEELAFIKELDIKVGYVKSYEAKVKDGRIIYGDCRKVNDIYQSFIPFDFIITLYEPNIMMLSDNQVKALLWHELRHIGINERTLKAEYKLMPHEVEDFHSILDRLGTRWNMPDAQIEDICGEV</sequence>
<evidence type="ECO:0000313" key="3">
    <source>
        <dbReference type="Proteomes" id="UP001451571"/>
    </source>
</evidence>
<feature type="domain" description="Putative phage metallopeptidase" evidence="1">
    <location>
        <begin position="57"/>
        <end position="183"/>
    </location>
</feature>
<keyword evidence="3" id="KW-1185">Reference proteome</keyword>
<name>A0ABZ3ESE3_9FIRM</name>
<reference evidence="2 3" key="1">
    <citation type="submission" date="2024-02" db="EMBL/GenBank/DDBJ databases">
        <title>Bacterial strain from lacustrine sediment.</title>
        <authorList>
            <person name="Petit C."/>
            <person name="Fadhlaoui K."/>
        </authorList>
    </citation>
    <scope>NUCLEOTIDE SEQUENCE [LARGE SCALE GENOMIC DNA]</scope>
    <source>
        <strain evidence="2 3">IPX-CK</strain>
    </source>
</reference>
<proteinExistence type="predicted"/>
<dbReference type="Proteomes" id="UP001451571">
    <property type="component" value="Chromosome"/>
</dbReference>
<evidence type="ECO:0000259" key="1">
    <source>
        <dbReference type="Pfam" id="PF18894"/>
    </source>
</evidence>
<dbReference type="Pfam" id="PF18894">
    <property type="entry name" value="PhageMetallopep"/>
    <property type="match status" value="1"/>
</dbReference>
<dbReference type="EC" id="3.4.24.-" evidence="2"/>
<dbReference type="RefSeq" id="WP_342756750.1">
    <property type="nucleotide sequence ID" value="NZ_CP146256.1"/>
</dbReference>
<dbReference type="InterPro" id="IPR043998">
    <property type="entry name" value="Put_Metallopep"/>
</dbReference>
<keyword evidence="2" id="KW-0378">Hydrolase</keyword>
<dbReference type="GO" id="GO:0016787">
    <property type="term" value="F:hydrolase activity"/>
    <property type="evidence" value="ECO:0007669"/>
    <property type="project" value="UniProtKB-KW"/>
</dbReference>
<accession>A0ABZ3ESE3</accession>
<evidence type="ECO:0000313" key="2">
    <source>
        <dbReference type="EMBL" id="XAH73143.1"/>
    </source>
</evidence>
<gene>
    <name evidence="2" type="ORF">V6984_16765</name>
</gene>